<protein>
    <recommendedName>
        <fullName evidence="1">Resolvase/invertase-type recombinase catalytic domain-containing protein</fullName>
    </recommendedName>
</protein>
<dbReference type="HOGENOM" id="CLU_2450183_0_0_9"/>
<evidence type="ECO:0000259" key="1">
    <source>
        <dbReference type="PROSITE" id="PS51736"/>
    </source>
</evidence>
<feature type="domain" description="Resolvase/invertase-type recombinase catalytic" evidence="1">
    <location>
        <begin position="1"/>
        <end position="89"/>
    </location>
</feature>
<evidence type="ECO:0000313" key="2">
    <source>
        <dbReference type="EMBL" id="EDP11522.1"/>
    </source>
</evidence>
<evidence type="ECO:0000313" key="3">
    <source>
        <dbReference type="Proteomes" id="UP000004090"/>
    </source>
</evidence>
<proteinExistence type="predicted"/>
<dbReference type="GO" id="GO:0000150">
    <property type="term" value="F:DNA strand exchange activity"/>
    <property type="evidence" value="ECO:0007669"/>
    <property type="project" value="InterPro"/>
</dbReference>
<dbReference type="Pfam" id="PF00239">
    <property type="entry name" value="Resolvase"/>
    <property type="match status" value="1"/>
</dbReference>
<dbReference type="EMBL" id="ABAW02000018">
    <property type="protein sequence ID" value="EDP11522.1"/>
    <property type="molecule type" value="Genomic_DNA"/>
</dbReference>
<reference evidence="2 3" key="1">
    <citation type="submission" date="2007-09" db="EMBL/GenBank/DDBJ databases">
        <title>Draft genome sequence of Eubacterium dolichum (DSM 3991).</title>
        <authorList>
            <person name="Sudarsanam P."/>
            <person name="Ley R."/>
            <person name="Guruge J."/>
            <person name="Turnbaugh P.J."/>
            <person name="Mahowald M."/>
            <person name="Liep D."/>
            <person name="Gordon J."/>
        </authorList>
    </citation>
    <scope>NUCLEOTIDE SEQUENCE [LARGE SCALE GENOMIC DNA]</scope>
    <source>
        <strain evidence="2 3">DSM 3991</strain>
    </source>
</reference>
<sequence>MVKKLLEGDEVYIKSIDRFGRNYDEIMEQWRYLTKERNVDIIVLDCPLLDTRVETNDLTRKLISGLVIQILSYVAQIERENIKQRASKF</sequence>
<comment type="caution">
    <text evidence="2">The sequence shown here is derived from an EMBL/GenBank/DDBJ whole genome shotgun (WGS) entry which is preliminary data.</text>
</comment>
<dbReference type="InterPro" id="IPR036162">
    <property type="entry name" value="Resolvase-like_N_sf"/>
</dbReference>
<dbReference type="GO" id="GO:0003677">
    <property type="term" value="F:DNA binding"/>
    <property type="evidence" value="ECO:0007669"/>
    <property type="project" value="InterPro"/>
</dbReference>
<dbReference type="PROSITE" id="PS51736">
    <property type="entry name" value="RECOMBINASES_3"/>
    <property type="match status" value="1"/>
</dbReference>
<dbReference type="InterPro" id="IPR006119">
    <property type="entry name" value="Resolv_N"/>
</dbReference>
<dbReference type="Proteomes" id="UP000004090">
    <property type="component" value="Unassembled WGS sequence"/>
</dbReference>
<name>A8RA42_9FIRM</name>
<dbReference type="Gene3D" id="3.40.50.1390">
    <property type="entry name" value="Resolvase, N-terminal catalytic domain"/>
    <property type="match status" value="1"/>
</dbReference>
<dbReference type="STRING" id="428127.EUBDOL_00700"/>
<gene>
    <name evidence="2" type="ORF">EUBDOL_00700</name>
</gene>
<dbReference type="SUPFAM" id="SSF53041">
    <property type="entry name" value="Resolvase-like"/>
    <property type="match status" value="1"/>
</dbReference>
<organism evidence="2 3">
    <name type="scientific">Amedibacillus dolichus DSM 3991</name>
    <dbReference type="NCBI Taxonomy" id="428127"/>
    <lineage>
        <taxon>Bacteria</taxon>
        <taxon>Bacillati</taxon>
        <taxon>Bacillota</taxon>
        <taxon>Erysipelotrichia</taxon>
        <taxon>Erysipelotrichales</taxon>
        <taxon>Erysipelotrichaceae</taxon>
        <taxon>Amedibacillus</taxon>
    </lineage>
</organism>
<dbReference type="AlphaFoldDB" id="A8RA42"/>
<dbReference type="eggNOG" id="COG1961">
    <property type="taxonomic scope" value="Bacteria"/>
</dbReference>
<reference evidence="2 3" key="2">
    <citation type="submission" date="2007-09" db="EMBL/GenBank/DDBJ databases">
        <authorList>
            <person name="Fulton L."/>
            <person name="Clifton S."/>
            <person name="Fulton B."/>
            <person name="Xu J."/>
            <person name="Minx P."/>
            <person name="Pepin K.H."/>
            <person name="Johnson M."/>
            <person name="Thiruvilangam P."/>
            <person name="Bhonagiri V."/>
            <person name="Nash W.E."/>
            <person name="Mardis E.R."/>
            <person name="Wilson R.K."/>
        </authorList>
    </citation>
    <scope>NUCLEOTIDE SEQUENCE [LARGE SCALE GENOMIC DNA]</scope>
    <source>
        <strain evidence="2 3">DSM 3991</strain>
    </source>
</reference>
<accession>A8RA42</accession>